<dbReference type="Proteomes" id="UP000823388">
    <property type="component" value="Chromosome 5N"/>
</dbReference>
<feature type="compositionally biased region" description="Polar residues" evidence="1">
    <location>
        <begin position="109"/>
        <end position="129"/>
    </location>
</feature>
<proteinExistence type="predicted"/>
<sequence length="137" mass="15561">MGTGGQAGSAMASRKPRYPEHRLRVRRRGLRRQPRRRRRRRLHRRRQCLAAPTPTPFPRGGRRHQAPQLALPWTHHAAPWSPPSQSRAPSTPAALPPRPPWSKLKRPSQPWNLVDSVTTQRTPFASTGSHGDGLDYV</sequence>
<protein>
    <submittedName>
        <fullName evidence="2">Uncharacterized protein</fullName>
    </submittedName>
</protein>
<gene>
    <name evidence="2" type="ORF">PVAP13_5NG098401</name>
</gene>
<evidence type="ECO:0000256" key="1">
    <source>
        <dbReference type="SAM" id="MobiDB-lite"/>
    </source>
</evidence>
<feature type="region of interest" description="Disordered" evidence="1">
    <location>
        <begin position="1"/>
        <end position="137"/>
    </location>
</feature>
<keyword evidence="3" id="KW-1185">Reference proteome</keyword>
<dbReference type="EMBL" id="CM029046">
    <property type="protein sequence ID" value="KAG2585883.1"/>
    <property type="molecule type" value="Genomic_DNA"/>
</dbReference>
<name>A0A8T0RMD1_PANVG</name>
<reference evidence="2 3" key="1">
    <citation type="submission" date="2020-05" db="EMBL/GenBank/DDBJ databases">
        <title>WGS assembly of Panicum virgatum.</title>
        <authorList>
            <person name="Lovell J.T."/>
            <person name="Jenkins J."/>
            <person name="Shu S."/>
            <person name="Juenger T.E."/>
            <person name="Schmutz J."/>
        </authorList>
    </citation>
    <scope>NUCLEOTIDE SEQUENCE [LARGE SCALE GENOMIC DNA]</scope>
    <source>
        <strain evidence="3">cv. AP13</strain>
    </source>
</reference>
<accession>A0A8T0RMD1</accession>
<dbReference type="AlphaFoldDB" id="A0A8T0RMD1"/>
<comment type="caution">
    <text evidence="2">The sequence shown here is derived from an EMBL/GenBank/DDBJ whole genome shotgun (WGS) entry which is preliminary data.</text>
</comment>
<organism evidence="2 3">
    <name type="scientific">Panicum virgatum</name>
    <name type="common">Blackwell switchgrass</name>
    <dbReference type="NCBI Taxonomy" id="38727"/>
    <lineage>
        <taxon>Eukaryota</taxon>
        <taxon>Viridiplantae</taxon>
        <taxon>Streptophyta</taxon>
        <taxon>Embryophyta</taxon>
        <taxon>Tracheophyta</taxon>
        <taxon>Spermatophyta</taxon>
        <taxon>Magnoliopsida</taxon>
        <taxon>Liliopsida</taxon>
        <taxon>Poales</taxon>
        <taxon>Poaceae</taxon>
        <taxon>PACMAD clade</taxon>
        <taxon>Panicoideae</taxon>
        <taxon>Panicodae</taxon>
        <taxon>Paniceae</taxon>
        <taxon>Panicinae</taxon>
        <taxon>Panicum</taxon>
        <taxon>Panicum sect. Hiantes</taxon>
    </lineage>
</organism>
<evidence type="ECO:0000313" key="3">
    <source>
        <dbReference type="Proteomes" id="UP000823388"/>
    </source>
</evidence>
<evidence type="ECO:0000313" key="2">
    <source>
        <dbReference type="EMBL" id="KAG2585883.1"/>
    </source>
</evidence>
<feature type="compositionally biased region" description="Basic residues" evidence="1">
    <location>
        <begin position="23"/>
        <end position="47"/>
    </location>
</feature>